<sequence>MTRNAGSSTQENHFGQLLRVMAEKIVIFCRYYVPIIVLLPYRTLQFFYQIKTQVPIEPKHSSSFITDSEIQSEFAHHAPGVAMMNNGSFGCCPASVISALHQWQLKMLRQPSHFLLNELKNRILESRTIIKDLINAEDVDEVSIVDNISTAAAIVLQQTAWALLKGNSTKGMLSLCLAALMVP</sequence>
<dbReference type="InterPro" id="IPR015421">
    <property type="entry name" value="PyrdxlP-dep_Trfase_major"/>
</dbReference>
<evidence type="ECO:0000313" key="3">
    <source>
        <dbReference type="Proteomes" id="UP000250321"/>
    </source>
</evidence>
<dbReference type="InterPro" id="IPR015424">
    <property type="entry name" value="PyrdxlP-dep_Trfase"/>
</dbReference>
<dbReference type="EMBL" id="PJQY01003375">
    <property type="protein sequence ID" value="PQM37965.1"/>
    <property type="molecule type" value="Genomic_DNA"/>
</dbReference>
<reference evidence="2 3" key="1">
    <citation type="submission" date="2018-02" db="EMBL/GenBank/DDBJ databases">
        <title>Draft genome of wild Prunus yedoensis var. nudiflora.</title>
        <authorList>
            <person name="Baek S."/>
            <person name="Kim J.-H."/>
            <person name="Choi K."/>
            <person name="Kim G.-B."/>
            <person name="Cho A."/>
            <person name="Jang H."/>
            <person name="Shin C.-H."/>
            <person name="Yu H.-J."/>
            <person name="Mun J.-H."/>
        </authorList>
    </citation>
    <scope>NUCLEOTIDE SEQUENCE [LARGE SCALE GENOMIC DNA]</scope>
    <source>
        <strain evidence="3">cv. Jeju island</strain>
        <tissue evidence="2">Leaf</tissue>
    </source>
</reference>
<dbReference type="PANTHER" id="PTHR43092:SF2">
    <property type="entry name" value="HERCYNYLCYSTEINE SULFOXIDE LYASE"/>
    <property type="match status" value="1"/>
</dbReference>
<dbReference type="Gene3D" id="3.40.640.10">
    <property type="entry name" value="Type I PLP-dependent aspartate aminotransferase-like (Major domain)"/>
    <property type="match status" value="1"/>
</dbReference>
<proteinExistence type="predicted"/>
<dbReference type="STRING" id="2094558.A0A314UKG4"/>
<protein>
    <submittedName>
        <fullName evidence="2">Putative L-cysteine desulfhydrase chloroplastic</fullName>
    </submittedName>
</protein>
<dbReference type="PANTHER" id="PTHR43092">
    <property type="entry name" value="L-CYSTEINE DESULFHYDRASE"/>
    <property type="match status" value="1"/>
</dbReference>
<accession>A0A314UKG4</accession>
<keyword evidence="3" id="KW-1185">Reference proteome</keyword>
<organism evidence="2 3">
    <name type="scientific">Prunus yedoensis var. nudiflora</name>
    <dbReference type="NCBI Taxonomy" id="2094558"/>
    <lineage>
        <taxon>Eukaryota</taxon>
        <taxon>Viridiplantae</taxon>
        <taxon>Streptophyta</taxon>
        <taxon>Embryophyta</taxon>
        <taxon>Tracheophyta</taxon>
        <taxon>Spermatophyta</taxon>
        <taxon>Magnoliopsida</taxon>
        <taxon>eudicotyledons</taxon>
        <taxon>Gunneridae</taxon>
        <taxon>Pentapetalae</taxon>
        <taxon>rosids</taxon>
        <taxon>fabids</taxon>
        <taxon>Rosales</taxon>
        <taxon>Rosaceae</taxon>
        <taxon>Amygdaloideae</taxon>
        <taxon>Amygdaleae</taxon>
        <taxon>Prunus</taxon>
    </lineage>
</organism>
<dbReference type="Proteomes" id="UP000250321">
    <property type="component" value="Unassembled WGS sequence"/>
</dbReference>
<comment type="caution">
    <text evidence="2">The sequence shown here is derived from an EMBL/GenBank/DDBJ whole genome shotgun (WGS) entry which is preliminary data.</text>
</comment>
<keyword evidence="1" id="KW-0663">Pyridoxal phosphate</keyword>
<dbReference type="AlphaFoldDB" id="A0A314UKG4"/>
<name>A0A314UKG4_PRUYE</name>
<gene>
    <name evidence="2" type="ORF">Pyn_00530</name>
</gene>
<dbReference type="OrthoDB" id="5978656at2759"/>
<evidence type="ECO:0000256" key="1">
    <source>
        <dbReference type="ARBA" id="ARBA00022898"/>
    </source>
</evidence>
<evidence type="ECO:0000313" key="2">
    <source>
        <dbReference type="EMBL" id="PQM37965.1"/>
    </source>
</evidence>
<dbReference type="SUPFAM" id="SSF53383">
    <property type="entry name" value="PLP-dependent transferases"/>
    <property type="match status" value="1"/>
</dbReference>